<evidence type="ECO:0000256" key="1">
    <source>
        <dbReference type="ARBA" id="ARBA00022443"/>
    </source>
</evidence>
<dbReference type="InterPro" id="IPR036028">
    <property type="entry name" value="SH3-like_dom_sf"/>
</dbReference>
<dbReference type="GO" id="GO:0035091">
    <property type="term" value="F:phosphatidylinositol binding"/>
    <property type="evidence" value="ECO:0007669"/>
    <property type="project" value="InterPro"/>
</dbReference>
<dbReference type="PANTHER" id="PTHR45827:SF1">
    <property type="entry name" value="SORTING NEXIN"/>
    <property type="match status" value="1"/>
</dbReference>
<dbReference type="SMART" id="SM00326">
    <property type="entry name" value="SH3"/>
    <property type="match status" value="1"/>
</dbReference>
<dbReference type="GO" id="GO:0006897">
    <property type="term" value="P:endocytosis"/>
    <property type="evidence" value="ECO:0007669"/>
    <property type="project" value="TreeGrafter"/>
</dbReference>
<dbReference type="Proteomes" id="UP001149090">
    <property type="component" value="Unassembled WGS sequence"/>
</dbReference>
<accession>A0A9Q0LTH7</accession>
<dbReference type="GO" id="GO:0005886">
    <property type="term" value="C:plasma membrane"/>
    <property type="evidence" value="ECO:0007669"/>
    <property type="project" value="TreeGrafter"/>
</dbReference>
<feature type="domain" description="SH3" evidence="3">
    <location>
        <begin position="1"/>
        <end position="60"/>
    </location>
</feature>
<dbReference type="OrthoDB" id="10254720at2759"/>
<sequence>MDEIYANVLYEYSPQAKDELPLRVGEVIRVVSQDPSGWWEGESNGLVGLFPSTYVMIISNDINNENQDPQELNITNEQEVTKESNEQIKEDHLDPNINANQDLQIEINQKIDHVLEKKYLIENSCWKETPIEANVDIGESTKILKYKGMKKFIVYEIKFKNYCVQRRYKHFLWLRDHLHEYYTDILIPPLPEKQISGRFHEEFIGKRKKGLQFFLQKIMEHPVLRTSWILEHFLSSENAKDWKNGKKMIQNQLKSHKTFLECVEISQINPEKIYHNFVENHNFKEEIQLTQQNMKNLHTNTVELFIQKLSDLSKSYSQLGTAFVALSENEGHGLSWKIEDYLSQNIEKISKLIGETFTKASPFLVSSYSKINGILEIIAGYQRFYSSIQDNIKITDSIIRHYKFPQQKKHSTKRDNSDTHELNHDEQREIFQSDMFMNKDLIVCDSELEQFHHNRLIDFSKILEEFLKIQLEFHEKMTEFWENTLLAINQNIIN</sequence>
<dbReference type="EMBL" id="JAPDFW010000022">
    <property type="protein sequence ID" value="KAJ5079656.1"/>
    <property type="molecule type" value="Genomic_DNA"/>
</dbReference>
<dbReference type="PROSITE" id="PS50195">
    <property type="entry name" value="PX"/>
    <property type="match status" value="1"/>
</dbReference>
<dbReference type="CDD" id="cd00174">
    <property type="entry name" value="SH3"/>
    <property type="match status" value="1"/>
</dbReference>
<dbReference type="InterPro" id="IPR019497">
    <property type="entry name" value="Sorting_nexin_WASP-bd-dom"/>
</dbReference>
<dbReference type="OMA" id="KANERKF"/>
<keyword evidence="1 2" id="KW-0728">SH3 domain</keyword>
<evidence type="ECO:0000256" key="2">
    <source>
        <dbReference type="PROSITE-ProRule" id="PRU00192"/>
    </source>
</evidence>
<dbReference type="GO" id="GO:0031410">
    <property type="term" value="C:cytoplasmic vesicle"/>
    <property type="evidence" value="ECO:0007669"/>
    <property type="project" value="TreeGrafter"/>
</dbReference>
<evidence type="ECO:0000259" key="3">
    <source>
        <dbReference type="PROSITE" id="PS50002"/>
    </source>
</evidence>
<dbReference type="Gene3D" id="2.30.30.40">
    <property type="entry name" value="SH3 Domains"/>
    <property type="match status" value="1"/>
</dbReference>
<dbReference type="Pfam" id="PF14604">
    <property type="entry name" value="SH3_9"/>
    <property type="match status" value="1"/>
</dbReference>
<gene>
    <name evidence="5" type="ORF">M0811_03965</name>
</gene>
<dbReference type="Gene3D" id="1.20.1270.60">
    <property type="entry name" value="Arfaptin homology (AH) domain/BAR domain"/>
    <property type="match status" value="1"/>
</dbReference>
<dbReference type="GO" id="GO:0016197">
    <property type="term" value="P:endosomal transport"/>
    <property type="evidence" value="ECO:0007669"/>
    <property type="project" value="TreeGrafter"/>
</dbReference>
<proteinExistence type="predicted"/>
<dbReference type="Pfam" id="PF10456">
    <property type="entry name" value="BAR_3_WASP_bdg"/>
    <property type="match status" value="1"/>
</dbReference>
<reference evidence="5" key="1">
    <citation type="submission" date="2022-10" db="EMBL/GenBank/DDBJ databases">
        <title>Novel sulphate-reducing endosymbionts in the free-living metamonad Anaeramoeba.</title>
        <authorList>
            <person name="Jerlstrom-Hultqvist J."/>
            <person name="Cepicka I."/>
            <person name="Gallot-Lavallee L."/>
            <person name="Salas-Leiva D."/>
            <person name="Curtis B.A."/>
            <person name="Zahonova K."/>
            <person name="Pipaliya S."/>
            <person name="Dacks J."/>
            <person name="Roger A.J."/>
        </authorList>
    </citation>
    <scope>NUCLEOTIDE SEQUENCE</scope>
    <source>
        <strain evidence="5">BMAN</strain>
    </source>
</reference>
<organism evidence="5 6">
    <name type="scientific">Anaeramoeba ignava</name>
    <name type="common">Anaerobic marine amoeba</name>
    <dbReference type="NCBI Taxonomy" id="1746090"/>
    <lineage>
        <taxon>Eukaryota</taxon>
        <taxon>Metamonada</taxon>
        <taxon>Anaeramoebidae</taxon>
        <taxon>Anaeramoeba</taxon>
    </lineage>
</organism>
<dbReference type="GO" id="GO:0097320">
    <property type="term" value="P:plasma membrane tubulation"/>
    <property type="evidence" value="ECO:0007669"/>
    <property type="project" value="TreeGrafter"/>
</dbReference>
<dbReference type="InterPro" id="IPR001683">
    <property type="entry name" value="PX_dom"/>
</dbReference>
<comment type="caution">
    <text evidence="5">The sequence shown here is derived from an EMBL/GenBank/DDBJ whole genome shotgun (WGS) entry which is preliminary data.</text>
</comment>
<dbReference type="InterPro" id="IPR027267">
    <property type="entry name" value="AH/BAR_dom_sf"/>
</dbReference>
<name>A0A9Q0LTH7_ANAIG</name>
<evidence type="ECO:0000259" key="4">
    <source>
        <dbReference type="PROSITE" id="PS50195"/>
    </source>
</evidence>
<dbReference type="InterPro" id="IPR036871">
    <property type="entry name" value="PX_dom_sf"/>
</dbReference>
<dbReference type="Gene3D" id="3.30.1520.10">
    <property type="entry name" value="Phox-like domain"/>
    <property type="match status" value="1"/>
</dbReference>
<evidence type="ECO:0000313" key="5">
    <source>
        <dbReference type="EMBL" id="KAJ5079656.1"/>
    </source>
</evidence>
<keyword evidence="6" id="KW-1185">Reference proteome</keyword>
<dbReference type="SMART" id="SM00312">
    <property type="entry name" value="PX"/>
    <property type="match status" value="1"/>
</dbReference>
<feature type="domain" description="PX" evidence="4">
    <location>
        <begin position="133"/>
        <end position="240"/>
    </location>
</feature>
<evidence type="ECO:0000313" key="6">
    <source>
        <dbReference type="Proteomes" id="UP001149090"/>
    </source>
</evidence>
<dbReference type="AlphaFoldDB" id="A0A9Q0LTH7"/>
<dbReference type="InterPro" id="IPR001452">
    <property type="entry name" value="SH3_domain"/>
</dbReference>
<dbReference type="SUPFAM" id="SSF50044">
    <property type="entry name" value="SH3-domain"/>
    <property type="match status" value="1"/>
</dbReference>
<dbReference type="SUPFAM" id="SSF64268">
    <property type="entry name" value="PX domain"/>
    <property type="match status" value="1"/>
</dbReference>
<dbReference type="PANTHER" id="PTHR45827">
    <property type="entry name" value="SORTING NEXIN"/>
    <property type="match status" value="1"/>
</dbReference>
<dbReference type="Pfam" id="PF00787">
    <property type="entry name" value="PX"/>
    <property type="match status" value="1"/>
</dbReference>
<protein>
    <submittedName>
        <fullName evidence="5">Sorting nexin</fullName>
    </submittedName>
</protein>
<dbReference type="PROSITE" id="PS50002">
    <property type="entry name" value="SH3"/>
    <property type="match status" value="1"/>
</dbReference>